<dbReference type="AlphaFoldDB" id="A0AA35YP34"/>
<dbReference type="Proteomes" id="UP001177003">
    <property type="component" value="Chromosome 3"/>
</dbReference>
<proteinExistence type="predicted"/>
<evidence type="ECO:0000313" key="3">
    <source>
        <dbReference type="Proteomes" id="UP001177003"/>
    </source>
</evidence>
<feature type="region of interest" description="Disordered" evidence="1">
    <location>
        <begin position="1"/>
        <end position="47"/>
    </location>
</feature>
<reference evidence="2" key="1">
    <citation type="submission" date="2023-04" db="EMBL/GenBank/DDBJ databases">
        <authorList>
            <person name="Vijverberg K."/>
            <person name="Xiong W."/>
            <person name="Schranz E."/>
        </authorList>
    </citation>
    <scope>NUCLEOTIDE SEQUENCE</scope>
</reference>
<gene>
    <name evidence="2" type="ORF">LSALG_LOCUS17555</name>
</gene>
<dbReference type="EMBL" id="OX465079">
    <property type="protein sequence ID" value="CAI9277640.1"/>
    <property type="molecule type" value="Genomic_DNA"/>
</dbReference>
<protein>
    <submittedName>
        <fullName evidence="2">Uncharacterized protein</fullName>
    </submittedName>
</protein>
<accession>A0AA35YP34</accession>
<feature type="compositionally biased region" description="Polar residues" evidence="1">
    <location>
        <begin position="137"/>
        <end position="160"/>
    </location>
</feature>
<organism evidence="2 3">
    <name type="scientific">Lactuca saligna</name>
    <name type="common">Willowleaf lettuce</name>
    <dbReference type="NCBI Taxonomy" id="75948"/>
    <lineage>
        <taxon>Eukaryota</taxon>
        <taxon>Viridiplantae</taxon>
        <taxon>Streptophyta</taxon>
        <taxon>Embryophyta</taxon>
        <taxon>Tracheophyta</taxon>
        <taxon>Spermatophyta</taxon>
        <taxon>Magnoliopsida</taxon>
        <taxon>eudicotyledons</taxon>
        <taxon>Gunneridae</taxon>
        <taxon>Pentapetalae</taxon>
        <taxon>asterids</taxon>
        <taxon>campanulids</taxon>
        <taxon>Asterales</taxon>
        <taxon>Asteraceae</taxon>
        <taxon>Cichorioideae</taxon>
        <taxon>Cichorieae</taxon>
        <taxon>Lactucinae</taxon>
        <taxon>Lactuca</taxon>
    </lineage>
</organism>
<name>A0AA35YP34_LACSI</name>
<evidence type="ECO:0000256" key="1">
    <source>
        <dbReference type="SAM" id="MobiDB-lite"/>
    </source>
</evidence>
<feature type="compositionally biased region" description="Basic and acidic residues" evidence="1">
    <location>
        <begin position="27"/>
        <end position="37"/>
    </location>
</feature>
<sequence>MESEDIFHSTSESEIEEVHDSPSAIVAKEHDHHKEDETQSAQDNDDDLYGDVEFLKEIDFTGISDDIPKNIEFDLDDEEFVPFPRIPSSRPNKVDEVASLANKTRDEGNNLKILLSTLKPLEVTSSQGDMTSEIPPSGSSISTSAPVIPDSTQPQTFRLP</sequence>
<feature type="region of interest" description="Disordered" evidence="1">
    <location>
        <begin position="122"/>
        <end position="160"/>
    </location>
</feature>
<evidence type="ECO:0000313" key="2">
    <source>
        <dbReference type="EMBL" id="CAI9277640.1"/>
    </source>
</evidence>
<keyword evidence="3" id="KW-1185">Reference proteome</keyword>